<gene>
    <name evidence="9" type="ORF">CFIO01_02420</name>
</gene>
<comment type="caution">
    <text evidence="9">The sequence shown here is derived from an EMBL/GenBank/DDBJ whole genome shotgun (WGS) entry which is preliminary data.</text>
</comment>
<evidence type="ECO:0000256" key="3">
    <source>
        <dbReference type="ARBA" id="ARBA00022989"/>
    </source>
</evidence>
<dbReference type="EMBL" id="JARH01000143">
    <property type="protein sequence ID" value="EXF84884.1"/>
    <property type="molecule type" value="Genomic_DNA"/>
</dbReference>
<dbReference type="STRING" id="1445577.A0A010S2Q5"/>
<evidence type="ECO:0000256" key="6">
    <source>
        <dbReference type="SAM" id="MobiDB-lite"/>
    </source>
</evidence>
<dbReference type="InterPro" id="IPR049326">
    <property type="entry name" value="Rhodopsin_dom_fungi"/>
</dbReference>
<evidence type="ECO:0000256" key="4">
    <source>
        <dbReference type="ARBA" id="ARBA00023136"/>
    </source>
</evidence>
<feature type="region of interest" description="Disordered" evidence="6">
    <location>
        <begin position="91"/>
        <end position="175"/>
    </location>
</feature>
<evidence type="ECO:0000313" key="9">
    <source>
        <dbReference type="EMBL" id="EXF84884.1"/>
    </source>
</evidence>
<sequence>MKLQLGKKKRTALVCMFAIGSFACVASMIRLKYLVSFANSFDSTWDNVDVVLWSSVELNLAIICGSLPALRPLFKKLPIFFTTIKSTIQTGTHRRKSQAQSTTAVRKSHHSHASHESSTQSSPSNSPQKPHAVQLRDFGGSSTTCDKDTQYTLEMTDEESRDDLERQEWARAYGK</sequence>
<dbReference type="InterPro" id="IPR052337">
    <property type="entry name" value="SAT4-like"/>
</dbReference>
<feature type="transmembrane region" description="Helical" evidence="7">
    <location>
        <begin position="12"/>
        <end position="31"/>
    </location>
</feature>
<evidence type="ECO:0000256" key="7">
    <source>
        <dbReference type="SAM" id="Phobius"/>
    </source>
</evidence>
<keyword evidence="10" id="KW-1185">Reference proteome</keyword>
<evidence type="ECO:0000313" key="10">
    <source>
        <dbReference type="Proteomes" id="UP000020467"/>
    </source>
</evidence>
<evidence type="ECO:0000256" key="1">
    <source>
        <dbReference type="ARBA" id="ARBA00004141"/>
    </source>
</evidence>
<dbReference type="OrthoDB" id="5329176at2759"/>
<dbReference type="Proteomes" id="UP000020467">
    <property type="component" value="Unassembled WGS sequence"/>
</dbReference>
<reference evidence="9 10" key="1">
    <citation type="submission" date="2014-02" db="EMBL/GenBank/DDBJ databases">
        <title>The genome sequence of Colletotrichum fioriniae PJ7.</title>
        <authorList>
            <person name="Baroncelli R."/>
            <person name="Thon M.R."/>
        </authorList>
    </citation>
    <scope>NUCLEOTIDE SEQUENCE [LARGE SCALE GENOMIC DNA]</scope>
    <source>
        <strain evidence="9 10">PJ7</strain>
    </source>
</reference>
<dbReference type="GO" id="GO:0016020">
    <property type="term" value="C:membrane"/>
    <property type="evidence" value="ECO:0007669"/>
    <property type="project" value="UniProtKB-SubCell"/>
</dbReference>
<feature type="transmembrane region" description="Helical" evidence="7">
    <location>
        <begin position="51"/>
        <end position="70"/>
    </location>
</feature>
<evidence type="ECO:0000256" key="5">
    <source>
        <dbReference type="ARBA" id="ARBA00038359"/>
    </source>
</evidence>
<organism evidence="9 10">
    <name type="scientific">Colletotrichum fioriniae PJ7</name>
    <dbReference type="NCBI Taxonomy" id="1445577"/>
    <lineage>
        <taxon>Eukaryota</taxon>
        <taxon>Fungi</taxon>
        <taxon>Dikarya</taxon>
        <taxon>Ascomycota</taxon>
        <taxon>Pezizomycotina</taxon>
        <taxon>Sordariomycetes</taxon>
        <taxon>Hypocreomycetidae</taxon>
        <taxon>Glomerellales</taxon>
        <taxon>Glomerellaceae</taxon>
        <taxon>Colletotrichum</taxon>
        <taxon>Colletotrichum acutatum species complex</taxon>
    </lineage>
</organism>
<comment type="subcellular location">
    <subcellularLocation>
        <location evidence="1">Membrane</location>
        <topology evidence="1">Multi-pass membrane protein</topology>
    </subcellularLocation>
</comment>
<feature type="domain" description="Rhodopsin" evidence="8">
    <location>
        <begin position="1"/>
        <end position="76"/>
    </location>
</feature>
<dbReference type="PROSITE" id="PS51257">
    <property type="entry name" value="PROKAR_LIPOPROTEIN"/>
    <property type="match status" value="1"/>
</dbReference>
<keyword evidence="3 7" id="KW-1133">Transmembrane helix</keyword>
<accession>A0A010S2Q5</accession>
<dbReference type="Pfam" id="PF20684">
    <property type="entry name" value="Fung_rhodopsin"/>
    <property type="match status" value="1"/>
</dbReference>
<comment type="similarity">
    <text evidence="5">Belongs to the SAT4 family.</text>
</comment>
<name>A0A010S2Q5_9PEZI</name>
<keyword evidence="2 7" id="KW-0812">Transmembrane</keyword>
<evidence type="ECO:0000256" key="2">
    <source>
        <dbReference type="ARBA" id="ARBA00022692"/>
    </source>
</evidence>
<keyword evidence="4 7" id="KW-0472">Membrane</keyword>
<protein>
    <submittedName>
        <fullName evidence="9">Integral membrane protein</fullName>
    </submittedName>
</protein>
<feature type="compositionally biased region" description="Low complexity" evidence="6">
    <location>
        <begin position="116"/>
        <end position="126"/>
    </location>
</feature>
<dbReference type="PANTHER" id="PTHR33048:SF47">
    <property type="entry name" value="INTEGRAL MEMBRANE PROTEIN-RELATED"/>
    <property type="match status" value="1"/>
</dbReference>
<evidence type="ECO:0000259" key="8">
    <source>
        <dbReference type="Pfam" id="PF20684"/>
    </source>
</evidence>
<dbReference type="eggNOG" id="ENOG502REHH">
    <property type="taxonomic scope" value="Eukaryota"/>
</dbReference>
<proteinExistence type="inferred from homology"/>
<dbReference type="KEGG" id="cfj:CFIO01_02420"/>
<dbReference type="HOGENOM" id="CLU_109446_0_0_1"/>
<dbReference type="AlphaFoldDB" id="A0A010S2Q5"/>
<dbReference type="PANTHER" id="PTHR33048">
    <property type="entry name" value="PTH11-LIKE INTEGRAL MEMBRANE PROTEIN (AFU_ORTHOLOGUE AFUA_5G11245)"/>
    <property type="match status" value="1"/>
</dbReference>